<protein>
    <submittedName>
        <fullName evidence="1">Uncharacterized protein</fullName>
    </submittedName>
</protein>
<organism evidence="1 2">
    <name type="scientific">Manganibacter manganicus</name>
    <dbReference type="NCBI Taxonomy" id="1873176"/>
    <lineage>
        <taxon>Bacteria</taxon>
        <taxon>Pseudomonadati</taxon>
        <taxon>Pseudomonadota</taxon>
        <taxon>Alphaproteobacteria</taxon>
        <taxon>Hyphomicrobiales</taxon>
        <taxon>Phyllobacteriaceae</taxon>
        <taxon>Manganibacter</taxon>
    </lineage>
</organism>
<comment type="caution">
    <text evidence="1">The sequence shown here is derived from an EMBL/GenBank/DDBJ whole genome shotgun (WGS) entry which is preliminary data.</text>
</comment>
<proteinExistence type="predicted"/>
<evidence type="ECO:0000313" key="2">
    <source>
        <dbReference type="Proteomes" id="UP000191905"/>
    </source>
</evidence>
<gene>
    <name evidence="1" type="ORF">BFN67_13320</name>
</gene>
<dbReference type="Proteomes" id="UP000191905">
    <property type="component" value="Unassembled WGS sequence"/>
</dbReference>
<dbReference type="AlphaFoldDB" id="A0A1V8RTZ8"/>
<dbReference type="EMBL" id="MDET01000006">
    <property type="protein sequence ID" value="OQM76608.1"/>
    <property type="molecule type" value="Genomic_DNA"/>
</dbReference>
<name>A0A1V8RTZ8_9HYPH</name>
<keyword evidence="2" id="KW-1185">Reference proteome</keyword>
<sequence length="150" mass="15992">MLAMPRKPRYLHELVICGALVWVKDRLAIVLGIRRASRLHTALKTYFVRKAAGREVVGLFAAPSLGLLAALVDECCDPTVCEYAPVHTGGLLVPAATGATWPLDEASAGSGLEDAVLSQQWQDDLSRADGTLDWKPLAGAARAMIASLGR</sequence>
<reference evidence="1 2" key="1">
    <citation type="journal article" date="2016" name="Int. J. Syst. Evol. Microbiol.">
        <title>Pseudaminobacter manganicus sp. nov., isolated from sludge of a manganese mine.</title>
        <authorList>
            <person name="Li J."/>
            <person name="Huang J."/>
            <person name="Liao S."/>
            <person name="Wang G."/>
        </authorList>
    </citation>
    <scope>NUCLEOTIDE SEQUENCE [LARGE SCALE GENOMIC DNA]</scope>
    <source>
        <strain evidence="1 2">JH-7</strain>
    </source>
</reference>
<evidence type="ECO:0000313" key="1">
    <source>
        <dbReference type="EMBL" id="OQM76608.1"/>
    </source>
</evidence>
<accession>A0A1V8RTZ8</accession>